<evidence type="ECO:0000313" key="13">
    <source>
        <dbReference type="Proteomes" id="UP000594638"/>
    </source>
</evidence>
<comment type="similarity">
    <text evidence="3">Belongs to the disease resistance NB-LRR family.</text>
</comment>
<dbReference type="FunFam" id="1.10.10.10:FF:000322">
    <property type="entry name" value="Probable disease resistance protein At1g63360"/>
    <property type="match status" value="1"/>
</dbReference>
<dbReference type="PANTHER" id="PTHR23155">
    <property type="entry name" value="DISEASE RESISTANCE PROTEIN RP"/>
    <property type="match status" value="1"/>
</dbReference>
<reference evidence="12 13" key="1">
    <citation type="submission" date="2019-12" db="EMBL/GenBank/DDBJ databases">
        <authorList>
            <person name="Alioto T."/>
            <person name="Alioto T."/>
            <person name="Gomez Garrido J."/>
        </authorList>
    </citation>
    <scope>NUCLEOTIDE SEQUENCE [LARGE SCALE GENOMIC DNA]</scope>
</reference>
<keyword evidence="4" id="KW-0963">Cytoplasm</keyword>
<comment type="function">
    <text evidence="1">Confers resistance to late blight (Phytophthora infestans) races carrying the avirulence gene Avr1. Resistance proteins guard the plant against pathogens that contain an appropriate avirulence protein via an indirect interaction with this avirulence protein. That triggers a defense system including the hypersensitive response, which restricts the pathogen growth.</text>
</comment>
<evidence type="ECO:0000256" key="9">
    <source>
        <dbReference type="ARBA" id="ARBA00022821"/>
    </source>
</evidence>
<evidence type="ECO:0000256" key="3">
    <source>
        <dbReference type="ARBA" id="ARBA00008894"/>
    </source>
</evidence>
<evidence type="ECO:0000259" key="11">
    <source>
        <dbReference type="Pfam" id="PF23559"/>
    </source>
</evidence>
<evidence type="ECO:0000256" key="6">
    <source>
        <dbReference type="ARBA" id="ARBA00022667"/>
    </source>
</evidence>
<dbReference type="FunFam" id="1.10.8.430:FF:000003">
    <property type="entry name" value="Probable disease resistance protein At5g66910"/>
    <property type="match status" value="1"/>
</dbReference>
<dbReference type="InterPro" id="IPR027417">
    <property type="entry name" value="P-loop_NTPase"/>
</dbReference>
<evidence type="ECO:0000256" key="4">
    <source>
        <dbReference type="ARBA" id="ARBA00022490"/>
    </source>
</evidence>
<dbReference type="Proteomes" id="UP000594638">
    <property type="component" value="Unassembled WGS sequence"/>
</dbReference>
<keyword evidence="13" id="KW-1185">Reference proteome</keyword>
<dbReference type="OrthoDB" id="1935686at2759"/>
<evidence type="ECO:0000256" key="5">
    <source>
        <dbReference type="ARBA" id="ARBA00022614"/>
    </source>
</evidence>
<organism evidence="12 13">
    <name type="scientific">Olea europaea subsp. europaea</name>
    <dbReference type="NCBI Taxonomy" id="158383"/>
    <lineage>
        <taxon>Eukaryota</taxon>
        <taxon>Viridiplantae</taxon>
        <taxon>Streptophyta</taxon>
        <taxon>Embryophyta</taxon>
        <taxon>Tracheophyta</taxon>
        <taxon>Spermatophyta</taxon>
        <taxon>Magnoliopsida</taxon>
        <taxon>eudicotyledons</taxon>
        <taxon>Gunneridae</taxon>
        <taxon>Pentapetalae</taxon>
        <taxon>asterids</taxon>
        <taxon>lamiids</taxon>
        <taxon>Lamiales</taxon>
        <taxon>Oleaceae</taxon>
        <taxon>Oleeae</taxon>
        <taxon>Olea</taxon>
    </lineage>
</organism>
<dbReference type="InterPro" id="IPR044974">
    <property type="entry name" value="Disease_R_plants"/>
</dbReference>
<dbReference type="Gene3D" id="3.80.10.10">
    <property type="entry name" value="Ribonuclease Inhibitor"/>
    <property type="match status" value="1"/>
</dbReference>
<feature type="domain" description="Disease resistance protein winged helix" evidence="11">
    <location>
        <begin position="125"/>
        <end position="195"/>
    </location>
</feature>
<dbReference type="InterPro" id="IPR042197">
    <property type="entry name" value="Apaf_helical"/>
</dbReference>
<dbReference type="GO" id="GO:0009626">
    <property type="term" value="P:plant-type hypersensitive response"/>
    <property type="evidence" value="ECO:0007669"/>
    <property type="project" value="UniProtKB-KW"/>
</dbReference>
<proteinExistence type="inferred from homology"/>
<dbReference type="InterPro" id="IPR036388">
    <property type="entry name" value="WH-like_DNA-bd_sf"/>
</dbReference>
<evidence type="ECO:0000313" key="12">
    <source>
        <dbReference type="EMBL" id="CAA2958988.1"/>
    </source>
</evidence>
<dbReference type="EMBL" id="CACTIH010000299">
    <property type="protein sequence ID" value="CAA2958988.1"/>
    <property type="molecule type" value="Genomic_DNA"/>
</dbReference>
<keyword evidence="6" id="KW-0381">Hypersensitive response</keyword>
<dbReference type="Pfam" id="PF23559">
    <property type="entry name" value="WHD_DRP"/>
    <property type="match status" value="1"/>
</dbReference>
<keyword evidence="10" id="KW-0067">ATP-binding</keyword>
<dbReference type="SUPFAM" id="SSF52540">
    <property type="entry name" value="P-loop containing nucleoside triphosphate hydrolases"/>
    <property type="match status" value="1"/>
</dbReference>
<dbReference type="InterPro" id="IPR058922">
    <property type="entry name" value="WHD_DRP"/>
</dbReference>
<keyword evidence="5" id="KW-0433">Leucine-rich repeat</keyword>
<keyword evidence="9" id="KW-0611">Plant defense</keyword>
<comment type="subcellular location">
    <subcellularLocation>
        <location evidence="2">Cytoplasm</location>
    </subcellularLocation>
</comment>
<dbReference type="Gramene" id="OE9A065276T1">
    <property type="protein sequence ID" value="OE9A065276C1"/>
    <property type="gene ID" value="OE9A065276"/>
</dbReference>
<accession>A0A8S0PZ12</accession>
<dbReference type="Gene3D" id="1.10.8.430">
    <property type="entry name" value="Helical domain of apoptotic protease-activating factors"/>
    <property type="match status" value="1"/>
</dbReference>
<dbReference type="GO" id="GO:0005524">
    <property type="term" value="F:ATP binding"/>
    <property type="evidence" value="ECO:0007669"/>
    <property type="project" value="UniProtKB-KW"/>
</dbReference>
<comment type="caution">
    <text evidence="12">The sequence shown here is derived from an EMBL/GenBank/DDBJ whole genome shotgun (WGS) entry which is preliminary data.</text>
</comment>
<dbReference type="AlphaFoldDB" id="A0A8S0PZ12"/>
<evidence type="ECO:0000256" key="10">
    <source>
        <dbReference type="ARBA" id="ARBA00022840"/>
    </source>
</evidence>
<dbReference type="Gene3D" id="1.10.10.10">
    <property type="entry name" value="Winged helix-like DNA-binding domain superfamily/Winged helix DNA-binding domain"/>
    <property type="match status" value="1"/>
</dbReference>
<dbReference type="PANTHER" id="PTHR23155:SF1152">
    <property type="entry name" value="AAA+ ATPASE DOMAIN-CONTAINING PROTEIN"/>
    <property type="match status" value="1"/>
</dbReference>
<evidence type="ECO:0000256" key="8">
    <source>
        <dbReference type="ARBA" id="ARBA00022741"/>
    </source>
</evidence>
<sequence length="340" mass="39842">MLTGRLENAAVYFTSSFLHRMRFLDEDNSWELLRKKIFGEDSCPQELVEIGKKIAQNCQGLPLAVVVIGGLLSKDIKTERHWRNVAENLSSKLTSNDDQFLKILSLGYNQLPHHLKGCFLYMGNFPEDFNIRVAMLVKLWVAEGILQPVKFNSLEDVAYEYLLDLVDRNLVLDFERRWNGKIKICKIHDLLRDLCKRDAERKNFFHVMNENFDKIPRGINVHQVSIHRDREILYSRCINLPMSLMRSSLFVDGRLNLPVFASFSLLRVLHTGLEYRINLPDEIIKLVNMRHLSSRCNQRWPLESIYKLWNLQTLILYIDASVQLPPEIWNMSELSHVQLF</sequence>
<keyword evidence="7" id="KW-0677">Repeat</keyword>
<dbReference type="GO" id="GO:0005737">
    <property type="term" value="C:cytoplasm"/>
    <property type="evidence" value="ECO:0007669"/>
    <property type="project" value="UniProtKB-SubCell"/>
</dbReference>
<gene>
    <name evidence="12" type="ORF">OLEA9_A065276</name>
</gene>
<dbReference type="InterPro" id="IPR032675">
    <property type="entry name" value="LRR_dom_sf"/>
</dbReference>
<keyword evidence="8" id="KW-0547">Nucleotide-binding</keyword>
<dbReference type="SUPFAM" id="SSF52058">
    <property type="entry name" value="L domain-like"/>
    <property type="match status" value="1"/>
</dbReference>
<name>A0A8S0PZ12_OLEEU</name>
<evidence type="ECO:0000256" key="1">
    <source>
        <dbReference type="ARBA" id="ARBA00002074"/>
    </source>
</evidence>
<evidence type="ECO:0000256" key="2">
    <source>
        <dbReference type="ARBA" id="ARBA00004496"/>
    </source>
</evidence>
<protein>
    <submittedName>
        <fullName evidence="12">Late blight resistance protein homolog R1B-16</fullName>
    </submittedName>
</protein>
<evidence type="ECO:0000256" key="7">
    <source>
        <dbReference type="ARBA" id="ARBA00022737"/>
    </source>
</evidence>
<dbReference type="GO" id="GO:0043531">
    <property type="term" value="F:ADP binding"/>
    <property type="evidence" value="ECO:0007669"/>
    <property type="project" value="InterPro"/>
</dbReference>